<organism evidence="2 3">
    <name type="scientific">Nonomuraea mangrovi</name>
    <dbReference type="NCBI Taxonomy" id="2316207"/>
    <lineage>
        <taxon>Bacteria</taxon>
        <taxon>Bacillati</taxon>
        <taxon>Actinomycetota</taxon>
        <taxon>Actinomycetes</taxon>
        <taxon>Streptosporangiales</taxon>
        <taxon>Streptosporangiaceae</taxon>
        <taxon>Nonomuraea</taxon>
    </lineage>
</organism>
<proteinExistence type="predicted"/>
<dbReference type="RefSeq" id="WP_379570125.1">
    <property type="nucleotide sequence ID" value="NZ_JBHUFV010000007.1"/>
</dbReference>
<protein>
    <submittedName>
        <fullName evidence="2">Uncharacterized protein</fullName>
    </submittedName>
</protein>
<accession>A0ABW4SQ48</accession>
<keyword evidence="1" id="KW-0812">Transmembrane</keyword>
<reference evidence="3" key="1">
    <citation type="journal article" date="2019" name="Int. J. Syst. Evol. Microbiol.">
        <title>The Global Catalogue of Microorganisms (GCM) 10K type strain sequencing project: providing services to taxonomists for standard genome sequencing and annotation.</title>
        <authorList>
            <consortium name="The Broad Institute Genomics Platform"/>
            <consortium name="The Broad Institute Genome Sequencing Center for Infectious Disease"/>
            <person name="Wu L."/>
            <person name="Ma J."/>
        </authorList>
    </citation>
    <scope>NUCLEOTIDE SEQUENCE [LARGE SCALE GENOMIC DNA]</scope>
    <source>
        <strain evidence="3">ICMP 6774ER</strain>
    </source>
</reference>
<evidence type="ECO:0000313" key="2">
    <source>
        <dbReference type="EMBL" id="MFD1931095.1"/>
    </source>
</evidence>
<keyword evidence="1" id="KW-1133">Transmembrane helix</keyword>
<dbReference type="EMBL" id="JBHUFV010000007">
    <property type="protein sequence ID" value="MFD1931095.1"/>
    <property type="molecule type" value="Genomic_DNA"/>
</dbReference>
<evidence type="ECO:0000313" key="3">
    <source>
        <dbReference type="Proteomes" id="UP001597368"/>
    </source>
</evidence>
<feature type="transmembrane region" description="Helical" evidence="1">
    <location>
        <begin position="12"/>
        <end position="29"/>
    </location>
</feature>
<name>A0ABW4SQ48_9ACTN</name>
<evidence type="ECO:0000256" key="1">
    <source>
        <dbReference type="SAM" id="Phobius"/>
    </source>
</evidence>
<dbReference type="Proteomes" id="UP001597368">
    <property type="component" value="Unassembled WGS sequence"/>
</dbReference>
<sequence length="42" mass="4431">MRTSAPRSSGTTVAGLLITISLVGVYCTARLRRQESPVITPA</sequence>
<keyword evidence="3" id="KW-1185">Reference proteome</keyword>
<keyword evidence="1" id="KW-0472">Membrane</keyword>
<comment type="caution">
    <text evidence="2">The sequence shown here is derived from an EMBL/GenBank/DDBJ whole genome shotgun (WGS) entry which is preliminary data.</text>
</comment>
<gene>
    <name evidence="2" type="ORF">ACFSKW_06340</name>
</gene>